<organism evidence="1">
    <name type="scientific">Rhizophora mucronata</name>
    <name type="common">Asiatic mangrove</name>
    <dbReference type="NCBI Taxonomy" id="61149"/>
    <lineage>
        <taxon>Eukaryota</taxon>
        <taxon>Viridiplantae</taxon>
        <taxon>Streptophyta</taxon>
        <taxon>Embryophyta</taxon>
        <taxon>Tracheophyta</taxon>
        <taxon>Spermatophyta</taxon>
        <taxon>Magnoliopsida</taxon>
        <taxon>eudicotyledons</taxon>
        <taxon>Gunneridae</taxon>
        <taxon>Pentapetalae</taxon>
        <taxon>rosids</taxon>
        <taxon>fabids</taxon>
        <taxon>Malpighiales</taxon>
        <taxon>Rhizophoraceae</taxon>
        <taxon>Rhizophora</taxon>
    </lineage>
</organism>
<dbReference type="AlphaFoldDB" id="A0A2P2K112"/>
<proteinExistence type="predicted"/>
<evidence type="ECO:0000313" key="1">
    <source>
        <dbReference type="EMBL" id="MBW99427.1"/>
    </source>
</evidence>
<sequence length="29" mass="3530">MVICFRICVPLQCCIYRLQFGLMVYFPWS</sequence>
<accession>A0A2P2K112</accession>
<name>A0A2P2K112_RHIMU</name>
<protein>
    <submittedName>
        <fullName evidence="1">Uncharacterized protein</fullName>
    </submittedName>
</protein>
<reference evidence="1" key="1">
    <citation type="submission" date="2018-02" db="EMBL/GenBank/DDBJ databases">
        <title>Rhizophora mucronata_Transcriptome.</title>
        <authorList>
            <person name="Meera S.P."/>
            <person name="Sreeshan A."/>
            <person name="Augustine A."/>
        </authorList>
    </citation>
    <scope>NUCLEOTIDE SEQUENCE</scope>
    <source>
        <tissue evidence="1">Leaf</tissue>
    </source>
</reference>
<dbReference type="EMBL" id="GGEC01018944">
    <property type="protein sequence ID" value="MBW99427.1"/>
    <property type="molecule type" value="Transcribed_RNA"/>
</dbReference>